<dbReference type="InterPro" id="IPR018376">
    <property type="entry name" value="Enoyl-CoA_hyd/isom_CS"/>
</dbReference>
<evidence type="ECO:0000256" key="2">
    <source>
        <dbReference type="ARBA" id="ARBA00023239"/>
    </source>
</evidence>
<evidence type="ECO:0000256" key="3">
    <source>
        <dbReference type="RuleBase" id="RU003707"/>
    </source>
</evidence>
<dbReference type="RefSeq" id="WP_209809046.1">
    <property type="nucleotide sequence ID" value="NZ_JAGGKT010000002.1"/>
</dbReference>
<dbReference type="Gene3D" id="3.90.226.10">
    <property type="entry name" value="2-enoyl-CoA Hydratase, Chain A, domain 1"/>
    <property type="match status" value="1"/>
</dbReference>
<keyword evidence="2" id="KW-0456">Lyase</keyword>
<dbReference type="PANTHER" id="PTHR11941">
    <property type="entry name" value="ENOYL-COA HYDRATASE-RELATED"/>
    <property type="match status" value="1"/>
</dbReference>
<dbReference type="InterPro" id="IPR029045">
    <property type="entry name" value="ClpP/crotonase-like_dom_sf"/>
</dbReference>
<dbReference type="PANTHER" id="PTHR11941:SF54">
    <property type="entry name" value="ENOYL-COA HYDRATASE, MITOCHONDRIAL"/>
    <property type="match status" value="1"/>
</dbReference>
<protein>
    <submittedName>
        <fullName evidence="4">Enoyl-CoA hydratase/carnithine racemase</fullName>
    </submittedName>
</protein>
<dbReference type="Pfam" id="PF00378">
    <property type="entry name" value="ECH_1"/>
    <property type="match status" value="1"/>
</dbReference>
<name>A0ABS4GLF1_9BACL</name>
<dbReference type="SUPFAM" id="SSF52096">
    <property type="entry name" value="ClpP/crotonase"/>
    <property type="match status" value="1"/>
</dbReference>
<comment type="similarity">
    <text evidence="1 3">Belongs to the enoyl-CoA hydratase/isomerase family.</text>
</comment>
<evidence type="ECO:0000313" key="4">
    <source>
        <dbReference type="EMBL" id="MBP1930937.1"/>
    </source>
</evidence>
<dbReference type="Gene3D" id="1.10.12.10">
    <property type="entry name" value="Lyase 2-enoyl-coa Hydratase, Chain A, domain 2"/>
    <property type="match status" value="1"/>
</dbReference>
<dbReference type="PROSITE" id="PS00166">
    <property type="entry name" value="ENOYL_COA_HYDRATASE"/>
    <property type="match status" value="1"/>
</dbReference>
<dbReference type="CDD" id="cd06558">
    <property type="entry name" value="crotonase-like"/>
    <property type="match status" value="1"/>
</dbReference>
<evidence type="ECO:0000256" key="1">
    <source>
        <dbReference type="ARBA" id="ARBA00005254"/>
    </source>
</evidence>
<dbReference type="EMBL" id="JAGGKT010000002">
    <property type="protein sequence ID" value="MBP1930937.1"/>
    <property type="molecule type" value="Genomic_DNA"/>
</dbReference>
<dbReference type="InterPro" id="IPR001753">
    <property type="entry name" value="Enoyl-CoA_hydra/iso"/>
</dbReference>
<gene>
    <name evidence="4" type="ORF">J2Z37_000934</name>
</gene>
<sequence length="257" mass="28745">MNFVHLKTLKVENIEQIAVISLSQPEKLNILTGECFEEMNVVLTALKNNNQIKVLVITGAGEKAFCAGSDVRELADLEPVEAYERMQLGHKMNLRIHEFPKPIIAMVNGYALGGGFELALACDLIMASEKAKFGFPEISLNTFPGWGGTQMAVKKMGLNRAKEFILTGHYYSAKECSDFGFINQIVSPENLFEETMRIAQAMASKESYCLTFAKDCINRADELDLANGFNYEAQAYAVNFSMEHRKVGFTNFLNRKK</sequence>
<dbReference type="Proteomes" id="UP001519343">
    <property type="component" value="Unassembled WGS sequence"/>
</dbReference>
<dbReference type="InterPro" id="IPR014748">
    <property type="entry name" value="Enoyl-CoA_hydra_C"/>
</dbReference>
<organism evidence="4 5">
    <name type="scientific">Ammoniphilus resinae</name>
    <dbReference type="NCBI Taxonomy" id="861532"/>
    <lineage>
        <taxon>Bacteria</taxon>
        <taxon>Bacillati</taxon>
        <taxon>Bacillota</taxon>
        <taxon>Bacilli</taxon>
        <taxon>Bacillales</taxon>
        <taxon>Paenibacillaceae</taxon>
        <taxon>Aneurinibacillus group</taxon>
        <taxon>Ammoniphilus</taxon>
    </lineage>
</organism>
<proteinExistence type="inferred from homology"/>
<keyword evidence="5" id="KW-1185">Reference proteome</keyword>
<comment type="caution">
    <text evidence="4">The sequence shown here is derived from an EMBL/GenBank/DDBJ whole genome shotgun (WGS) entry which is preliminary data.</text>
</comment>
<evidence type="ECO:0000313" key="5">
    <source>
        <dbReference type="Proteomes" id="UP001519343"/>
    </source>
</evidence>
<reference evidence="4 5" key="1">
    <citation type="submission" date="2021-03" db="EMBL/GenBank/DDBJ databases">
        <title>Genomic Encyclopedia of Type Strains, Phase IV (KMG-IV): sequencing the most valuable type-strain genomes for metagenomic binning, comparative biology and taxonomic classification.</title>
        <authorList>
            <person name="Goeker M."/>
        </authorList>
    </citation>
    <scope>NUCLEOTIDE SEQUENCE [LARGE SCALE GENOMIC DNA]</scope>
    <source>
        <strain evidence="4 5">DSM 24738</strain>
    </source>
</reference>
<accession>A0ABS4GLF1</accession>